<keyword evidence="7 10" id="KW-0143">Chaperone</keyword>
<dbReference type="InterPro" id="IPR017730">
    <property type="entry name" value="Chaperonin_ClpB"/>
</dbReference>
<evidence type="ECO:0000256" key="4">
    <source>
        <dbReference type="ARBA" id="ARBA00022741"/>
    </source>
</evidence>
<evidence type="ECO:0000256" key="6">
    <source>
        <dbReference type="ARBA" id="ARBA00023054"/>
    </source>
</evidence>
<keyword evidence="14" id="KW-1185">Reference proteome</keyword>
<dbReference type="PANTHER" id="PTHR11638">
    <property type="entry name" value="ATP-DEPENDENT CLP PROTEASE"/>
    <property type="match status" value="1"/>
</dbReference>
<comment type="subunit">
    <text evidence="8">Homohexamer. The oligomerization is ATP-dependent.</text>
</comment>
<dbReference type="InterPro" id="IPR018368">
    <property type="entry name" value="ClpA/B_CS1"/>
</dbReference>
<dbReference type="FunFam" id="3.40.50.300:FF:000120">
    <property type="entry name" value="ATP-dependent chaperone ClpB"/>
    <property type="match status" value="1"/>
</dbReference>
<keyword evidence="6 11" id="KW-0175">Coiled coil</keyword>
<dbReference type="Pfam" id="PF10431">
    <property type="entry name" value="ClpB_D2-small"/>
    <property type="match status" value="1"/>
</dbReference>
<dbReference type="OrthoDB" id="9803641at2"/>
<dbReference type="PANTHER" id="PTHR11638:SF18">
    <property type="entry name" value="HEAT SHOCK PROTEIN 104"/>
    <property type="match status" value="1"/>
</dbReference>
<dbReference type="InterPro" id="IPR001270">
    <property type="entry name" value="ClpA/B"/>
</dbReference>
<dbReference type="Pfam" id="PF00004">
    <property type="entry name" value="AAA"/>
    <property type="match status" value="1"/>
</dbReference>
<dbReference type="CDD" id="cd00009">
    <property type="entry name" value="AAA"/>
    <property type="match status" value="1"/>
</dbReference>
<dbReference type="PRINTS" id="PR00300">
    <property type="entry name" value="CLPPROTEASEA"/>
</dbReference>
<evidence type="ECO:0000256" key="3">
    <source>
        <dbReference type="ARBA" id="ARBA00022737"/>
    </source>
</evidence>
<dbReference type="GO" id="GO:0042026">
    <property type="term" value="P:protein refolding"/>
    <property type="evidence" value="ECO:0007669"/>
    <property type="project" value="UniProtKB-UniRule"/>
</dbReference>
<evidence type="ECO:0000256" key="7">
    <source>
        <dbReference type="ARBA" id="ARBA00023186"/>
    </source>
</evidence>
<dbReference type="GO" id="GO:0005737">
    <property type="term" value="C:cytoplasm"/>
    <property type="evidence" value="ECO:0007669"/>
    <property type="project" value="UniProtKB-SubCell"/>
</dbReference>
<comment type="function">
    <text evidence="11">Part of a stress-induced multi-chaperone system, it is involved in the recovery of the cell from heat-induced damage, in cooperation with DnaK, DnaJ and GrpE.</text>
</comment>
<dbReference type="GO" id="GO:0034605">
    <property type="term" value="P:cellular response to heat"/>
    <property type="evidence" value="ECO:0007669"/>
    <property type="project" value="TreeGrafter"/>
</dbReference>
<name>A0A0E4G8Z5_9FIRM</name>
<dbReference type="GO" id="GO:0005524">
    <property type="term" value="F:ATP binding"/>
    <property type="evidence" value="ECO:0007669"/>
    <property type="project" value="UniProtKB-UniRule"/>
</dbReference>
<keyword evidence="4 10" id="KW-0547">Nucleotide-binding</keyword>
<dbReference type="SMART" id="SM01086">
    <property type="entry name" value="ClpB_D2-small"/>
    <property type="match status" value="1"/>
</dbReference>
<dbReference type="Gene3D" id="3.40.50.300">
    <property type="entry name" value="P-loop containing nucleotide triphosphate hydrolases"/>
    <property type="match status" value="3"/>
</dbReference>
<evidence type="ECO:0000256" key="5">
    <source>
        <dbReference type="ARBA" id="ARBA00022840"/>
    </source>
</evidence>
<dbReference type="SUPFAM" id="SSF81923">
    <property type="entry name" value="Double Clp-N motif"/>
    <property type="match status" value="1"/>
</dbReference>
<dbReference type="AlphaFoldDB" id="A0A0E4G8Z5"/>
<dbReference type="InterPro" id="IPR003959">
    <property type="entry name" value="ATPase_AAA_core"/>
</dbReference>
<comment type="subcellular location">
    <subcellularLocation>
        <location evidence="1 11">Cytoplasm</location>
    </subcellularLocation>
</comment>
<dbReference type="Pfam" id="PF17871">
    <property type="entry name" value="AAA_lid_9"/>
    <property type="match status" value="1"/>
</dbReference>
<dbReference type="InterPro" id="IPR004176">
    <property type="entry name" value="Clp_R_N"/>
</dbReference>
<evidence type="ECO:0000256" key="2">
    <source>
        <dbReference type="ARBA" id="ARBA00008675"/>
    </source>
</evidence>
<protein>
    <recommendedName>
        <fullName evidence="11">Chaperone protein ClpB</fullName>
    </recommendedName>
</protein>
<keyword evidence="11" id="KW-0346">Stress response</keyword>
<dbReference type="Pfam" id="PF02861">
    <property type="entry name" value="Clp_N"/>
    <property type="match status" value="1"/>
</dbReference>
<comment type="subunit">
    <text evidence="11">Homohexamer; The oligomerization is ATP-dependent.</text>
</comment>
<gene>
    <name evidence="11" type="primary">clpB</name>
    <name evidence="13" type="ORF">206</name>
</gene>
<dbReference type="Gene3D" id="1.10.1780.10">
    <property type="entry name" value="Clp, N-terminal domain"/>
    <property type="match status" value="1"/>
</dbReference>
<dbReference type="SUPFAM" id="SSF52540">
    <property type="entry name" value="P-loop containing nucleoside triphosphate hydrolases"/>
    <property type="match status" value="2"/>
</dbReference>
<keyword evidence="11" id="KW-0963">Cytoplasm</keyword>
<dbReference type="InterPro" id="IPR050130">
    <property type="entry name" value="ClpA_ClpB"/>
</dbReference>
<dbReference type="InterPro" id="IPR027417">
    <property type="entry name" value="P-loop_NTPase"/>
</dbReference>
<dbReference type="PROSITE" id="PS51903">
    <property type="entry name" value="CLP_R"/>
    <property type="match status" value="1"/>
</dbReference>
<reference evidence="13 14" key="1">
    <citation type="submission" date="2015-03" db="EMBL/GenBank/DDBJ databases">
        <authorList>
            <person name="Murphy D."/>
        </authorList>
    </citation>
    <scope>NUCLEOTIDE SEQUENCE [LARGE SCALE GENOMIC DNA]</scope>
    <source>
        <strain evidence="13 14">OL-4</strain>
    </source>
</reference>
<feature type="coiled-coil region" evidence="11">
    <location>
        <begin position="466"/>
        <end position="493"/>
    </location>
</feature>
<dbReference type="InterPro" id="IPR003593">
    <property type="entry name" value="AAA+_ATPase"/>
</dbReference>
<evidence type="ECO:0000313" key="14">
    <source>
        <dbReference type="Proteomes" id="UP000045545"/>
    </source>
</evidence>
<dbReference type="NCBIfam" id="TIGR03346">
    <property type="entry name" value="chaperone_ClpB"/>
    <property type="match status" value="1"/>
</dbReference>
<evidence type="ECO:0000256" key="11">
    <source>
        <dbReference type="RuleBase" id="RU362034"/>
    </source>
</evidence>
<feature type="coiled-coil region" evidence="11">
    <location>
        <begin position="413"/>
        <end position="440"/>
    </location>
</feature>
<dbReference type="Pfam" id="PF07724">
    <property type="entry name" value="AAA_2"/>
    <property type="match status" value="1"/>
</dbReference>
<sequence length="868" mass="97435">MNMERFTQKSREALNEAQQIAAFLHHQEVTGKHLFKALLKQDNGLAPRLLEQAGVNLPQLNEQLQALLDRIPAVHGYEGQLYLSSSLSRVLTQADKEAAQLRDEYISVEHLLLALAAEGESDLRDLLTSRGVNRNNLLIAMKNIRGLKRVESDNPEDSYEALQRYGRDLTRLAVEGKLDPVIGRDEEIRRVMEILSRRTKNNPVLIGEPGVGKTAIAEGLARRIVARDVPEGLKNKTVIALDMGALVAGAKYRGEFEERLKAVLKEVEQSDGQVILFIDELHTVVGAGAAEGAMDAGNLLKPMLARGELRAIGATTLDEYRKHIEKDAALERRFQPVMVNPPSVEDTISILRGLKERYEVHHGVRIKDSALVAAAVLSDRYIADRFLPDKAIDLMDEAAARLRTEIDSMPSALDEITRRIMQLEIEAAALEKEDDAASRERREHIVKEALDLKGEADAMQAKWQSEKQAISRVRQLKRDIEDCRMEMEKAEREYDLNRVAELKYGRLDELGRKLAAEEEMLAVKQGQHMLLKEEVGEEDIARVVSRWTGINVSRLLEGERQKLLHLEEILHQRVIGQDEAVTAVADAVLRSRSGLKDPNRPVGSFVFLGPTGVGKTELSKALAEALFDDERSMIRLDMSEYMEKHSIARLIGSPPGYVGYEEGGQLTEAIRRKPYSVILFDEIEKAHHDVFNLLLQILDDGRLTDGQGRTVDFRNCIIIMTSNIGSQEILNFQEMGGEFAAMRQQVLDLLKLHFRPEFLNRLDEIIVFKALSADQIAEIASLLLDKLAQRLQNNLNSQLTWDDKALAYLAEKGYNPAYGARPLKRLIQQEVETLLSRQIIAGDIKENAVINLSADENGIKYHSTYPGA</sequence>
<comment type="similarity">
    <text evidence="2 10">Belongs to the ClpA/ClpB family.</text>
</comment>
<dbReference type="FunFam" id="3.40.50.300:FF:000025">
    <property type="entry name" value="ATP-dependent Clp protease subunit"/>
    <property type="match status" value="1"/>
</dbReference>
<dbReference type="InterPro" id="IPR019489">
    <property type="entry name" value="Clp_ATPase_C"/>
</dbReference>
<organism evidence="13 14">
    <name type="scientific">Syntrophomonas zehnderi OL-4</name>
    <dbReference type="NCBI Taxonomy" id="690567"/>
    <lineage>
        <taxon>Bacteria</taxon>
        <taxon>Bacillati</taxon>
        <taxon>Bacillota</taxon>
        <taxon>Clostridia</taxon>
        <taxon>Eubacteriales</taxon>
        <taxon>Syntrophomonadaceae</taxon>
        <taxon>Syntrophomonas</taxon>
    </lineage>
</organism>
<dbReference type="PROSITE" id="PS00870">
    <property type="entry name" value="CLPAB_1"/>
    <property type="match status" value="1"/>
</dbReference>
<dbReference type="STRING" id="690567.206"/>
<dbReference type="PROSITE" id="PS00871">
    <property type="entry name" value="CLPAB_2"/>
    <property type="match status" value="1"/>
</dbReference>
<dbReference type="FunFam" id="3.40.50.300:FF:000010">
    <property type="entry name" value="Chaperone clpB 1, putative"/>
    <property type="match status" value="1"/>
</dbReference>
<dbReference type="Proteomes" id="UP000045545">
    <property type="component" value="Unassembled WGS sequence"/>
</dbReference>
<evidence type="ECO:0000259" key="12">
    <source>
        <dbReference type="PROSITE" id="PS51903"/>
    </source>
</evidence>
<evidence type="ECO:0000256" key="1">
    <source>
        <dbReference type="ARBA" id="ARBA00004496"/>
    </source>
</evidence>
<dbReference type="InterPro" id="IPR028299">
    <property type="entry name" value="ClpA/B_CS2"/>
</dbReference>
<keyword evidence="5 10" id="KW-0067">ATP-binding</keyword>
<dbReference type="SMART" id="SM00382">
    <property type="entry name" value="AAA"/>
    <property type="match status" value="2"/>
</dbReference>
<dbReference type="RefSeq" id="WP_046494814.1">
    <property type="nucleotide sequence ID" value="NZ_CGIH01000004.1"/>
</dbReference>
<dbReference type="InterPro" id="IPR041546">
    <property type="entry name" value="ClpA/ClpB_AAA_lid"/>
</dbReference>
<dbReference type="EMBL" id="CGIH01000004">
    <property type="protein sequence ID" value="CFX01420.1"/>
    <property type="molecule type" value="Genomic_DNA"/>
</dbReference>
<dbReference type="CDD" id="cd19499">
    <property type="entry name" value="RecA-like_ClpB_Hsp104-like"/>
    <property type="match status" value="1"/>
</dbReference>
<dbReference type="GO" id="GO:0016887">
    <property type="term" value="F:ATP hydrolysis activity"/>
    <property type="evidence" value="ECO:0007669"/>
    <property type="project" value="InterPro"/>
</dbReference>
<evidence type="ECO:0000256" key="8">
    <source>
        <dbReference type="ARBA" id="ARBA00026057"/>
    </source>
</evidence>
<feature type="domain" description="Clp R" evidence="12">
    <location>
        <begin position="3"/>
        <end position="147"/>
    </location>
</feature>
<dbReference type="Gene3D" id="1.10.8.60">
    <property type="match status" value="1"/>
</dbReference>
<evidence type="ECO:0000313" key="13">
    <source>
        <dbReference type="EMBL" id="CFX01420.1"/>
    </source>
</evidence>
<accession>A0A0E4G8Z5</accession>
<keyword evidence="3 9" id="KW-0677">Repeat</keyword>
<evidence type="ECO:0000256" key="9">
    <source>
        <dbReference type="PROSITE-ProRule" id="PRU01251"/>
    </source>
</evidence>
<evidence type="ECO:0000256" key="10">
    <source>
        <dbReference type="RuleBase" id="RU004432"/>
    </source>
</evidence>
<dbReference type="InterPro" id="IPR036628">
    <property type="entry name" value="Clp_N_dom_sf"/>
</dbReference>
<proteinExistence type="inferred from homology"/>